<dbReference type="EMBL" id="KL367596">
    <property type="protein sequence ID" value="KFD62392.1"/>
    <property type="molecule type" value="Genomic_DNA"/>
</dbReference>
<evidence type="ECO:0000256" key="1">
    <source>
        <dbReference type="SAM" id="MobiDB-lite"/>
    </source>
</evidence>
<evidence type="ECO:0000313" key="3">
    <source>
        <dbReference type="EMBL" id="KFD62392.1"/>
    </source>
</evidence>
<protein>
    <submittedName>
        <fullName evidence="2">Uncharacterized protein</fullName>
    </submittedName>
</protein>
<gene>
    <name evidence="2" type="ORF">M513_00907</name>
    <name evidence="3" type="ORF">M514_00907</name>
</gene>
<proteinExistence type="predicted"/>
<feature type="compositionally biased region" description="Basic residues" evidence="1">
    <location>
        <begin position="114"/>
        <end position="124"/>
    </location>
</feature>
<sequence>MEISTDRISVITLCNLYICCKWSHRSRTNLDLPLLVCCRLFIVFGSLPLFSRTPQKTSNKEAVLKFNMKTQKYPVCKIIIFNNEVYTADAVVIKLKVGTPKAGRQKVEKQNGRNVRRPKVGGPN</sequence>
<organism evidence="2 4">
    <name type="scientific">Trichuris suis</name>
    <name type="common">pig whipworm</name>
    <dbReference type="NCBI Taxonomy" id="68888"/>
    <lineage>
        <taxon>Eukaryota</taxon>
        <taxon>Metazoa</taxon>
        <taxon>Ecdysozoa</taxon>
        <taxon>Nematoda</taxon>
        <taxon>Enoplea</taxon>
        <taxon>Dorylaimia</taxon>
        <taxon>Trichinellida</taxon>
        <taxon>Trichuridae</taxon>
        <taxon>Trichuris</taxon>
    </lineage>
</organism>
<dbReference type="EMBL" id="KL363185">
    <property type="protein sequence ID" value="KFD58144.1"/>
    <property type="molecule type" value="Genomic_DNA"/>
</dbReference>
<accession>A0A085MLP8</accession>
<dbReference type="Proteomes" id="UP000030764">
    <property type="component" value="Unassembled WGS sequence"/>
</dbReference>
<evidence type="ECO:0000313" key="2">
    <source>
        <dbReference type="EMBL" id="KFD58144.1"/>
    </source>
</evidence>
<reference evidence="2 4" key="1">
    <citation type="journal article" date="2014" name="Nat. Genet.">
        <title>Genome and transcriptome of the porcine whipworm Trichuris suis.</title>
        <authorList>
            <person name="Jex A.R."/>
            <person name="Nejsum P."/>
            <person name="Schwarz E.M."/>
            <person name="Hu L."/>
            <person name="Young N.D."/>
            <person name="Hall R.S."/>
            <person name="Korhonen P.K."/>
            <person name="Liao S."/>
            <person name="Thamsborg S."/>
            <person name="Xia J."/>
            <person name="Xu P."/>
            <person name="Wang S."/>
            <person name="Scheerlinck J.P."/>
            <person name="Hofmann A."/>
            <person name="Sternberg P.W."/>
            <person name="Wang J."/>
            <person name="Gasser R.B."/>
        </authorList>
    </citation>
    <scope>NUCLEOTIDE SEQUENCE [LARGE SCALE GENOMIC DNA]</scope>
    <source>
        <strain evidence="3">DCEP-RM93F</strain>
        <strain evidence="2">DCEP-RM93M</strain>
    </source>
</reference>
<dbReference type="Proteomes" id="UP000030758">
    <property type="component" value="Unassembled WGS sequence"/>
</dbReference>
<name>A0A085MLP8_9BILA</name>
<evidence type="ECO:0000313" key="4">
    <source>
        <dbReference type="Proteomes" id="UP000030764"/>
    </source>
</evidence>
<keyword evidence="4" id="KW-1185">Reference proteome</keyword>
<dbReference type="AlphaFoldDB" id="A0A085MLP8"/>
<feature type="region of interest" description="Disordered" evidence="1">
    <location>
        <begin position="100"/>
        <end position="124"/>
    </location>
</feature>